<dbReference type="PANTHER" id="PTHR47199:SF2">
    <property type="entry name" value="PHOTOSYSTEM II STABILITY_ASSEMBLY FACTOR HCF136, CHLOROPLASTIC"/>
    <property type="match status" value="1"/>
</dbReference>
<dbReference type="OrthoDB" id="9813892at2"/>
<evidence type="ECO:0000313" key="5">
    <source>
        <dbReference type="EMBL" id="RUO36584.1"/>
    </source>
</evidence>
<dbReference type="SUPFAM" id="SSF50939">
    <property type="entry name" value="Sialidases"/>
    <property type="match status" value="1"/>
</dbReference>
<dbReference type="AlphaFoldDB" id="A0A432WS55"/>
<feature type="domain" description="Photosynthesis system II assembly factor Ycf48/Hcf136-like" evidence="4">
    <location>
        <begin position="172"/>
        <end position="255"/>
    </location>
</feature>
<comment type="caution">
    <text evidence="5">The sequence shown here is derived from an EMBL/GenBank/DDBJ whole genome shotgun (WGS) entry which is preliminary data.</text>
</comment>
<evidence type="ECO:0000256" key="2">
    <source>
        <dbReference type="ARBA" id="ARBA00023276"/>
    </source>
</evidence>
<keyword evidence="1" id="KW-0602">Photosynthesis</keyword>
<dbReference type="PANTHER" id="PTHR47199">
    <property type="entry name" value="PHOTOSYSTEM II STABILITY/ASSEMBLY FACTOR HCF136, CHLOROPLASTIC"/>
    <property type="match status" value="1"/>
</dbReference>
<dbReference type="CDD" id="cd15482">
    <property type="entry name" value="Sialidase_non-viral"/>
    <property type="match status" value="1"/>
</dbReference>
<dbReference type="Gene3D" id="2.130.10.10">
    <property type="entry name" value="YVTN repeat-like/Quinoprotein amine dehydrogenase"/>
    <property type="match status" value="1"/>
</dbReference>
<feature type="chain" id="PRO_5019182908" description="Photosynthesis system II assembly factor Ycf48/Hcf136-like domain-containing protein" evidence="3">
    <location>
        <begin position="22"/>
        <end position="375"/>
    </location>
</feature>
<keyword evidence="2" id="KW-0604">Photosystem II</keyword>
<dbReference type="RefSeq" id="WP_126775898.1">
    <property type="nucleotide sequence ID" value="NZ_PIPM01000001.1"/>
</dbReference>
<dbReference type="GO" id="GO:0015979">
    <property type="term" value="P:photosynthesis"/>
    <property type="evidence" value="ECO:0007669"/>
    <property type="project" value="UniProtKB-KW"/>
</dbReference>
<dbReference type="InterPro" id="IPR036278">
    <property type="entry name" value="Sialidase_sf"/>
</dbReference>
<evidence type="ECO:0000256" key="1">
    <source>
        <dbReference type="ARBA" id="ARBA00022531"/>
    </source>
</evidence>
<keyword evidence="3" id="KW-0732">Signal</keyword>
<evidence type="ECO:0000259" key="4">
    <source>
        <dbReference type="Pfam" id="PF14870"/>
    </source>
</evidence>
<reference evidence="5 6" key="1">
    <citation type="journal article" date="2011" name="Front. Microbiol.">
        <title>Genomic signatures of strain selection and enhancement in Bacillus atrophaeus var. globigii, a historical biowarfare simulant.</title>
        <authorList>
            <person name="Gibbons H.S."/>
            <person name="Broomall S.M."/>
            <person name="McNew L.A."/>
            <person name="Daligault H."/>
            <person name="Chapman C."/>
            <person name="Bruce D."/>
            <person name="Karavis M."/>
            <person name="Krepps M."/>
            <person name="McGregor P.A."/>
            <person name="Hong C."/>
            <person name="Park K.H."/>
            <person name="Akmal A."/>
            <person name="Feldman A."/>
            <person name="Lin J.S."/>
            <person name="Chang W.E."/>
            <person name="Higgs B.W."/>
            <person name="Demirev P."/>
            <person name="Lindquist J."/>
            <person name="Liem A."/>
            <person name="Fochler E."/>
            <person name="Read T.D."/>
            <person name="Tapia R."/>
            <person name="Johnson S."/>
            <person name="Bishop-Lilly K.A."/>
            <person name="Detter C."/>
            <person name="Han C."/>
            <person name="Sozhamannan S."/>
            <person name="Rosenzweig C.N."/>
            <person name="Skowronski E.W."/>
        </authorList>
    </citation>
    <scope>NUCLEOTIDE SEQUENCE [LARGE SCALE GENOMIC DNA]</scope>
    <source>
        <strain evidence="5 6">GYP-17</strain>
    </source>
</reference>
<dbReference type="Proteomes" id="UP000288405">
    <property type="component" value="Unassembled WGS sequence"/>
</dbReference>
<evidence type="ECO:0000256" key="3">
    <source>
        <dbReference type="SAM" id="SignalP"/>
    </source>
</evidence>
<proteinExistence type="predicted"/>
<dbReference type="GO" id="GO:0009523">
    <property type="term" value="C:photosystem II"/>
    <property type="evidence" value="ECO:0007669"/>
    <property type="project" value="UniProtKB-KW"/>
</dbReference>
<name>A0A432WS55_9GAMM</name>
<keyword evidence="6" id="KW-1185">Reference proteome</keyword>
<accession>A0A432WS55</accession>
<dbReference type="InterPro" id="IPR028203">
    <property type="entry name" value="PSII_CF48-like_dom"/>
</dbReference>
<feature type="signal peptide" evidence="3">
    <location>
        <begin position="1"/>
        <end position="21"/>
    </location>
</feature>
<evidence type="ECO:0000313" key="6">
    <source>
        <dbReference type="Proteomes" id="UP000288405"/>
    </source>
</evidence>
<dbReference type="InterPro" id="IPR015943">
    <property type="entry name" value="WD40/YVTN_repeat-like_dom_sf"/>
</dbReference>
<dbReference type="Pfam" id="PF14870">
    <property type="entry name" value="PSII_BNR"/>
    <property type="match status" value="2"/>
</dbReference>
<organism evidence="5 6">
    <name type="scientific">Aliidiomarina sanyensis</name>
    <dbReference type="NCBI Taxonomy" id="1249555"/>
    <lineage>
        <taxon>Bacteria</taxon>
        <taxon>Pseudomonadati</taxon>
        <taxon>Pseudomonadota</taxon>
        <taxon>Gammaproteobacteria</taxon>
        <taxon>Alteromonadales</taxon>
        <taxon>Idiomarinaceae</taxon>
        <taxon>Aliidiomarina</taxon>
    </lineage>
</organism>
<protein>
    <recommendedName>
        <fullName evidence="4">Photosynthesis system II assembly factor Ycf48/Hcf136-like domain-containing protein</fullName>
    </recommendedName>
</protein>
<gene>
    <name evidence="5" type="ORF">CWE11_01870</name>
</gene>
<dbReference type="EMBL" id="PIPM01000001">
    <property type="protein sequence ID" value="RUO36584.1"/>
    <property type="molecule type" value="Genomic_DNA"/>
</dbReference>
<sequence>MIRIALAGCFATLLAVQPVLAERYDPLFTPAPQARLAEQALLVGMDSHNGQLIAVGALGTIVIHHEASGWVQQRVPTSVLLTAVQVVDEEHMWAVGHEGVILQSTDGGVTWEFRMDGHRLLEKEYEWLQEREIYLEDAIADTDDEFEREELEFALDELGFHIGGAEIQFDVGPTKPFLDVHFFNREVGLAVGAYGTIVRTVDGGASWDVINAAIDNVVGYHPNKLVTSPDGTLILVGESGLLARSEDQGETFEMLDSPYHGSLFGALYDAQGQLWIYGLRGNVFVSDDDGESFLQVPTNTRYNINSGTVLSDGRVVLVGHSGVILVIDPDTYDVTLFSHESNVPLSSVRETTNNTLILTGRAGVQTFQLPAVIGH</sequence>
<feature type="domain" description="Photosynthesis system II assembly factor Ycf48/Hcf136-like" evidence="4">
    <location>
        <begin position="66"/>
        <end position="115"/>
    </location>
</feature>